<dbReference type="AlphaFoldDB" id="A0A4P9YTS3"/>
<feature type="region of interest" description="Disordered" evidence="1">
    <location>
        <begin position="276"/>
        <end position="333"/>
    </location>
</feature>
<reference evidence="3" key="1">
    <citation type="journal article" date="2018" name="Nat. Microbiol.">
        <title>Leveraging single-cell genomics to expand the fungal tree of life.</title>
        <authorList>
            <person name="Ahrendt S.R."/>
            <person name="Quandt C.A."/>
            <person name="Ciobanu D."/>
            <person name="Clum A."/>
            <person name="Salamov A."/>
            <person name="Andreopoulos B."/>
            <person name="Cheng J.F."/>
            <person name="Woyke T."/>
            <person name="Pelin A."/>
            <person name="Henrissat B."/>
            <person name="Reynolds N.K."/>
            <person name="Benny G.L."/>
            <person name="Smith M.E."/>
            <person name="James T.Y."/>
            <person name="Grigoriev I.V."/>
        </authorList>
    </citation>
    <scope>NUCLEOTIDE SEQUENCE [LARGE SCALE GENOMIC DNA]</scope>
    <source>
        <strain evidence="3">Benny S71-1</strain>
    </source>
</reference>
<accession>A0A4P9YTS3</accession>
<dbReference type="Proteomes" id="UP000278143">
    <property type="component" value="Unassembled WGS sequence"/>
</dbReference>
<evidence type="ECO:0000313" key="3">
    <source>
        <dbReference type="Proteomes" id="UP000278143"/>
    </source>
</evidence>
<sequence>MTNYVECRPEELPVAYYTDTALRTLLSQLAQFELQPNALIGLNLFLDDILFRLLKIVDEEGDGHDGTSRSVVQAFGYALRKLLPPSAVATIQDRAAERTAFVMMSQPREKRRKQAATAARASERQMIAALERFPALRRHCAAYLAGQPAEHDWEVPLVVLAAECLRVVARVVASATTSLVRRSKRNVIDVNELLAALSTDARLEPLIRGMPSGVWMAEVVHVQVADSRPDAGMMDTWRQIVRSHRTVNSPKTLKSPFANGHAQELRDFLHDPLAGLQQAPQQQPQQQQQQQQQLQSPSFLYSGTAPAPQGDKDMPRRRIWPFRKPFVRRSSTA</sequence>
<evidence type="ECO:0000256" key="1">
    <source>
        <dbReference type="SAM" id="MobiDB-lite"/>
    </source>
</evidence>
<dbReference type="EMBL" id="KZ991275">
    <property type="protein sequence ID" value="RKP23138.1"/>
    <property type="molecule type" value="Genomic_DNA"/>
</dbReference>
<proteinExistence type="predicted"/>
<keyword evidence="3" id="KW-1185">Reference proteome</keyword>
<gene>
    <name evidence="2" type="ORF">SYNPS1DRAFT_31160</name>
</gene>
<feature type="compositionally biased region" description="Basic residues" evidence="1">
    <location>
        <begin position="317"/>
        <end position="327"/>
    </location>
</feature>
<name>A0A4P9YTS3_9FUNG</name>
<evidence type="ECO:0000313" key="2">
    <source>
        <dbReference type="EMBL" id="RKP23138.1"/>
    </source>
</evidence>
<protein>
    <submittedName>
        <fullName evidence="2">Uncharacterized protein</fullName>
    </submittedName>
</protein>
<feature type="compositionally biased region" description="Low complexity" evidence="1">
    <location>
        <begin position="276"/>
        <end position="295"/>
    </location>
</feature>
<dbReference type="OrthoDB" id="5587638at2759"/>
<organism evidence="2 3">
    <name type="scientific">Syncephalis pseudoplumigaleata</name>
    <dbReference type="NCBI Taxonomy" id="1712513"/>
    <lineage>
        <taxon>Eukaryota</taxon>
        <taxon>Fungi</taxon>
        <taxon>Fungi incertae sedis</taxon>
        <taxon>Zoopagomycota</taxon>
        <taxon>Zoopagomycotina</taxon>
        <taxon>Zoopagomycetes</taxon>
        <taxon>Zoopagales</taxon>
        <taxon>Piptocephalidaceae</taxon>
        <taxon>Syncephalis</taxon>
    </lineage>
</organism>